<accession>A0AAD7CHU1</accession>
<evidence type="ECO:0000256" key="1">
    <source>
        <dbReference type="ARBA" id="ARBA00003520"/>
    </source>
</evidence>
<dbReference type="FunFam" id="3.30.420.40:FF:000404">
    <property type="entry name" value="Major actin"/>
    <property type="match status" value="1"/>
</dbReference>
<keyword evidence="3" id="KW-0963">Cytoplasm</keyword>
<dbReference type="FunFam" id="3.30.420.40:FF:000148">
    <property type="entry name" value="Actin, alpha skeletal muscle"/>
    <property type="match status" value="1"/>
</dbReference>
<evidence type="ECO:0000313" key="10">
    <source>
        <dbReference type="Proteomes" id="UP001221142"/>
    </source>
</evidence>
<comment type="caution">
    <text evidence="9">The sequence shown here is derived from an EMBL/GenBank/DDBJ whole genome shotgun (WGS) entry which is preliminary data.</text>
</comment>
<dbReference type="InterPro" id="IPR004001">
    <property type="entry name" value="Actin_CS"/>
</dbReference>
<keyword evidence="4" id="KW-0547">Nucleotide-binding</keyword>
<dbReference type="GO" id="GO:0005524">
    <property type="term" value="F:ATP binding"/>
    <property type="evidence" value="ECO:0007669"/>
    <property type="project" value="UniProtKB-KW"/>
</dbReference>
<organism evidence="9 10">
    <name type="scientific">Roridomyces roridus</name>
    <dbReference type="NCBI Taxonomy" id="1738132"/>
    <lineage>
        <taxon>Eukaryota</taxon>
        <taxon>Fungi</taxon>
        <taxon>Dikarya</taxon>
        <taxon>Basidiomycota</taxon>
        <taxon>Agaricomycotina</taxon>
        <taxon>Agaricomycetes</taxon>
        <taxon>Agaricomycetidae</taxon>
        <taxon>Agaricales</taxon>
        <taxon>Marasmiineae</taxon>
        <taxon>Mycenaceae</taxon>
        <taxon>Roridomyces</taxon>
    </lineage>
</organism>
<comment type="subcellular location">
    <subcellularLocation>
        <location evidence="2">Cytoplasm</location>
        <location evidence="2">Cytoskeleton</location>
    </subcellularLocation>
</comment>
<dbReference type="PROSITE" id="PS00432">
    <property type="entry name" value="ACTINS_2"/>
    <property type="match status" value="1"/>
</dbReference>
<dbReference type="AlphaFoldDB" id="A0AAD7CHU1"/>
<evidence type="ECO:0000313" key="9">
    <source>
        <dbReference type="EMBL" id="KAJ7649688.1"/>
    </source>
</evidence>
<dbReference type="CDD" id="cd10224">
    <property type="entry name" value="ASKHA_NBD_actin"/>
    <property type="match status" value="1"/>
</dbReference>
<dbReference type="PRINTS" id="PR00190">
    <property type="entry name" value="ACTIN"/>
</dbReference>
<comment type="similarity">
    <text evidence="8">Belongs to the actin family.</text>
</comment>
<evidence type="ECO:0000256" key="6">
    <source>
        <dbReference type="ARBA" id="ARBA00023212"/>
    </source>
</evidence>
<dbReference type="Pfam" id="PF00022">
    <property type="entry name" value="Actin"/>
    <property type="match status" value="2"/>
</dbReference>
<dbReference type="FunFam" id="3.90.640.10:FF:000047">
    <property type="entry name" value="Actin, alpha skeletal muscle"/>
    <property type="match status" value="1"/>
</dbReference>
<evidence type="ECO:0000256" key="5">
    <source>
        <dbReference type="ARBA" id="ARBA00022840"/>
    </source>
</evidence>
<dbReference type="InterPro" id="IPR043129">
    <property type="entry name" value="ATPase_NBD"/>
</dbReference>
<evidence type="ECO:0000256" key="2">
    <source>
        <dbReference type="ARBA" id="ARBA00004245"/>
    </source>
</evidence>
<keyword evidence="5" id="KW-0067">ATP-binding</keyword>
<dbReference type="PROSITE" id="PS01132">
    <property type="entry name" value="ACTINS_ACT_LIKE"/>
    <property type="match status" value="1"/>
</dbReference>
<evidence type="ECO:0000256" key="4">
    <source>
        <dbReference type="ARBA" id="ARBA00022741"/>
    </source>
</evidence>
<comment type="catalytic activity">
    <reaction evidence="7">
        <text>ATP + H2O = ADP + phosphate + H(+)</text>
        <dbReference type="Rhea" id="RHEA:13065"/>
        <dbReference type="ChEBI" id="CHEBI:15377"/>
        <dbReference type="ChEBI" id="CHEBI:15378"/>
        <dbReference type="ChEBI" id="CHEBI:30616"/>
        <dbReference type="ChEBI" id="CHEBI:43474"/>
        <dbReference type="ChEBI" id="CHEBI:456216"/>
    </reaction>
</comment>
<sequence>MDDDVAALVIDNGSGMCKAGWEDAPRAIFPSVVGRTRYTSVMIGSGHKDCYVGDEAQAKRGILNLQYPVEHGIVTNWDDMEKIWHHTFYNELRVAPEEHPVLLTEAPLNPKSNREKMTQLMFDTFNAPAFYVQIQAVLSLYTSGRTTGIVMDSGDGVSHVVPIYEGFALPHAISRLDIAGRDLTAHLVKNLGERGYPFHTSAEREIVRDIKERLCYVALDFDEELRTAAQSSAIEKDYELPDGQIITVGNERFRAPEALFKPSMIGSESAGIHETTFNSIRKCDLDVRRDLFSNIVLSGGSTMFPGIADRLQKELTMLAPPSMKVKIYAPPERKYSVWIGGSILASLSTFQNLWISKQEYDESGPGIVHRSELETFLRVFYTNSLYYPFTTLFPQVIDAGSASFKAGCELANAPQAIFPPVIGRPRHGAPRMGPGWGPLWYYFGDKALALSHVLTMKCPLEDGIIINWDDMEKVWWHTFHDLLHVELEHSEHPILITEPPLNPKSQRKLMMQIFFETFDVPAFCVMNEAALSLCASGRTTGIVVTSGYGVSHAVPIYEGFALPHVISKVDIAGRALTEELGKLCSLERGKLYSVERRIVQDIKERLCYVALDFEEERIGTSEYALPDGKVLSVGNERFRVPEALFKPSFMGSESLGIHEATYNSIQKCDADLHKNLFGNVLLSGGSTMFPGFAERMQKELNLLASQNVKVQAPPERQDLAWIGGSIWAALSTFPRLCISRQDYDEYVFSGD</sequence>
<dbReference type="EMBL" id="JARKIF010000001">
    <property type="protein sequence ID" value="KAJ7649688.1"/>
    <property type="molecule type" value="Genomic_DNA"/>
</dbReference>
<dbReference type="Gene3D" id="3.90.640.10">
    <property type="entry name" value="Actin, Chain A, domain 4"/>
    <property type="match status" value="2"/>
</dbReference>
<protein>
    <submittedName>
        <fullName evidence="9">Actin actin-like protein</fullName>
    </submittedName>
</protein>
<dbReference type="SUPFAM" id="SSF53067">
    <property type="entry name" value="Actin-like ATPase domain"/>
    <property type="match status" value="4"/>
</dbReference>
<evidence type="ECO:0000256" key="8">
    <source>
        <dbReference type="RuleBase" id="RU000487"/>
    </source>
</evidence>
<gene>
    <name evidence="9" type="ORF">FB45DRAFT_731486</name>
</gene>
<keyword evidence="10" id="KW-1185">Reference proteome</keyword>
<dbReference type="SMART" id="SM00268">
    <property type="entry name" value="ACTIN"/>
    <property type="match status" value="2"/>
</dbReference>
<evidence type="ECO:0000256" key="7">
    <source>
        <dbReference type="ARBA" id="ARBA00049360"/>
    </source>
</evidence>
<name>A0AAD7CHU1_9AGAR</name>
<reference evidence="9" key="1">
    <citation type="submission" date="2023-03" db="EMBL/GenBank/DDBJ databases">
        <title>Massive genome expansion in bonnet fungi (Mycena s.s.) driven by repeated elements and novel gene families across ecological guilds.</title>
        <authorList>
            <consortium name="Lawrence Berkeley National Laboratory"/>
            <person name="Harder C.B."/>
            <person name="Miyauchi S."/>
            <person name="Viragh M."/>
            <person name="Kuo A."/>
            <person name="Thoen E."/>
            <person name="Andreopoulos B."/>
            <person name="Lu D."/>
            <person name="Skrede I."/>
            <person name="Drula E."/>
            <person name="Henrissat B."/>
            <person name="Morin E."/>
            <person name="Kohler A."/>
            <person name="Barry K."/>
            <person name="LaButti K."/>
            <person name="Morin E."/>
            <person name="Salamov A."/>
            <person name="Lipzen A."/>
            <person name="Mereny Z."/>
            <person name="Hegedus B."/>
            <person name="Baldrian P."/>
            <person name="Stursova M."/>
            <person name="Weitz H."/>
            <person name="Taylor A."/>
            <person name="Grigoriev I.V."/>
            <person name="Nagy L.G."/>
            <person name="Martin F."/>
            <person name="Kauserud H."/>
        </authorList>
    </citation>
    <scope>NUCLEOTIDE SEQUENCE</scope>
    <source>
        <strain evidence="9">9284</strain>
    </source>
</reference>
<dbReference type="Gene3D" id="3.30.420.40">
    <property type="match status" value="4"/>
</dbReference>
<comment type="function">
    <text evidence="1">Actins are highly conserved proteins that are involved in various types of cell motility and are ubiquitously expressed in all eukaryotic cells.</text>
</comment>
<dbReference type="PROSITE" id="PS00406">
    <property type="entry name" value="ACTINS_1"/>
    <property type="match status" value="1"/>
</dbReference>
<dbReference type="InterPro" id="IPR004000">
    <property type="entry name" value="Actin"/>
</dbReference>
<evidence type="ECO:0000256" key="3">
    <source>
        <dbReference type="ARBA" id="ARBA00022490"/>
    </source>
</evidence>
<dbReference type="FunFam" id="3.30.420.40:FF:000058">
    <property type="entry name" value="Putative actin-related protein 5"/>
    <property type="match status" value="2"/>
</dbReference>
<dbReference type="InterPro" id="IPR020902">
    <property type="entry name" value="Actin/actin-like_CS"/>
</dbReference>
<dbReference type="FunFam" id="3.30.420.40:FF:000291">
    <property type="entry name" value="Actin, alpha skeletal muscle"/>
    <property type="match status" value="1"/>
</dbReference>
<dbReference type="PANTHER" id="PTHR11937">
    <property type="entry name" value="ACTIN"/>
    <property type="match status" value="1"/>
</dbReference>
<keyword evidence="6" id="KW-0206">Cytoskeleton</keyword>
<dbReference type="Proteomes" id="UP001221142">
    <property type="component" value="Unassembled WGS sequence"/>
</dbReference>
<dbReference type="GO" id="GO:0005856">
    <property type="term" value="C:cytoskeleton"/>
    <property type="evidence" value="ECO:0007669"/>
    <property type="project" value="UniProtKB-SubCell"/>
</dbReference>
<proteinExistence type="inferred from homology"/>